<dbReference type="SUPFAM" id="SSF52402">
    <property type="entry name" value="Adenine nucleotide alpha hydrolases-like"/>
    <property type="match status" value="1"/>
</dbReference>
<comment type="subunit">
    <text evidence="2">Heterodimer of an alpha and a beta subunit.</text>
</comment>
<dbReference type="Gene3D" id="3.40.50.620">
    <property type="entry name" value="HUPs"/>
    <property type="match status" value="1"/>
</dbReference>
<feature type="region of interest" description="Disordered" evidence="6">
    <location>
        <begin position="254"/>
        <end position="279"/>
    </location>
</feature>
<dbReference type="Pfam" id="PF01012">
    <property type="entry name" value="ETF"/>
    <property type="match status" value="1"/>
</dbReference>
<dbReference type="OrthoDB" id="9804960at2"/>
<comment type="similarity">
    <text evidence="1">Belongs to the ETF beta-subunit/FixA family.</text>
</comment>
<dbReference type="AlphaFoldDB" id="A0A1A5YA23"/>
<accession>A0A1A5YA23</accession>
<proteinExistence type="inferred from homology"/>
<dbReference type="GO" id="GO:0009055">
    <property type="term" value="F:electron transfer activity"/>
    <property type="evidence" value="ECO:0007669"/>
    <property type="project" value="InterPro"/>
</dbReference>
<sequence length="296" mass="31684">MKWVVLLKQTFDTEEKIYFTEDGIREEDVKLIINPYDEYALEEALRWKEQLGGEVIVVTCGTERTHEALRLALAMGADQAIRVSSDGIPDDSGVLADVLAAAIAPLQPDLLLAGLFAVDTGSGSVALQTAELLGLPHAGAVVKLSIGTAAELGIQPGDERPYALAVRDVEGDQETVALPLPACITAQQGLNDPRYPSLPGIMKAKRKPLIVIEPAELKPYRPLGEALIKGQPPAGNSGLLAESDSYFVPSARTYRTQLSPPPPRAAGKRLTGSPAEQAEELARELHDVLAEALDKK</sequence>
<evidence type="ECO:0000256" key="2">
    <source>
        <dbReference type="ARBA" id="ARBA00011355"/>
    </source>
</evidence>
<dbReference type="CDD" id="cd01714">
    <property type="entry name" value="ETF_beta"/>
    <property type="match status" value="1"/>
</dbReference>
<keyword evidence="5" id="KW-0249">Electron transport</keyword>
<reference evidence="8 9" key="1">
    <citation type="submission" date="2016-05" db="EMBL/GenBank/DDBJ databases">
        <title>Paenibacillus oryzae. sp. nov., isolated from the rice root.</title>
        <authorList>
            <person name="Zhang J."/>
            <person name="Zhang X."/>
        </authorList>
    </citation>
    <scope>NUCLEOTIDE SEQUENCE [LARGE SCALE GENOMIC DNA]</scope>
    <source>
        <strain evidence="8 9">1DrF-4</strain>
    </source>
</reference>
<evidence type="ECO:0000313" key="8">
    <source>
        <dbReference type="EMBL" id="OBR62432.1"/>
    </source>
</evidence>
<dbReference type="InterPro" id="IPR014730">
    <property type="entry name" value="ETF_a/b_N"/>
</dbReference>
<organism evidence="8 9">
    <name type="scientific">Paenibacillus oryzae</name>
    <dbReference type="NCBI Taxonomy" id="1844972"/>
    <lineage>
        <taxon>Bacteria</taxon>
        <taxon>Bacillati</taxon>
        <taxon>Bacillota</taxon>
        <taxon>Bacilli</taxon>
        <taxon>Bacillales</taxon>
        <taxon>Paenibacillaceae</taxon>
        <taxon>Paenibacillus</taxon>
    </lineage>
</organism>
<dbReference type="STRING" id="1844972.A7K91_02105"/>
<dbReference type="PIRSF" id="PIRSF000090">
    <property type="entry name" value="Beta-ETF"/>
    <property type="match status" value="1"/>
</dbReference>
<keyword evidence="9" id="KW-1185">Reference proteome</keyword>
<evidence type="ECO:0000256" key="6">
    <source>
        <dbReference type="SAM" id="MobiDB-lite"/>
    </source>
</evidence>
<dbReference type="InterPro" id="IPR014729">
    <property type="entry name" value="Rossmann-like_a/b/a_fold"/>
</dbReference>
<evidence type="ECO:0000256" key="4">
    <source>
        <dbReference type="ARBA" id="ARBA00022448"/>
    </source>
</evidence>
<dbReference type="Proteomes" id="UP000092024">
    <property type="component" value="Unassembled WGS sequence"/>
</dbReference>
<keyword evidence="4" id="KW-0813">Transport</keyword>
<dbReference type="InterPro" id="IPR012255">
    <property type="entry name" value="ETF_b"/>
</dbReference>
<evidence type="ECO:0000313" key="9">
    <source>
        <dbReference type="Proteomes" id="UP000092024"/>
    </source>
</evidence>
<evidence type="ECO:0000256" key="5">
    <source>
        <dbReference type="ARBA" id="ARBA00022982"/>
    </source>
</evidence>
<comment type="caution">
    <text evidence="8">The sequence shown here is derived from an EMBL/GenBank/DDBJ whole genome shotgun (WGS) entry which is preliminary data.</text>
</comment>
<dbReference type="InterPro" id="IPR033948">
    <property type="entry name" value="ETF_beta_N"/>
</dbReference>
<evidence type="ECO:0000256" key="1">
    <source>
        <dbReference type="ARBA" id="ARBA00007557"/>
    </source>
</evidence>
<evidence type="ECO:0000259" key="7">
    <source>
        <dbReference type="SMART" id="SM00893"/>
    </source>
</evidence>
<dbReference type="PANTHER" id="PTHR21294:SF8">
    <property type="entry name" value="ELECTRON TRANSFER FLAVOPROTEIN SUBUNIT BETA"/>
    <property type="match status" value="1"/>
</dbReference>
<protein>
    <recommendedName>
        <fullName evidence="3">Electron transfer flavoprotein subunit beta</fullName>
    </recommendedName>
</protein>
<feature type="domain" description="Electron transfer flavoprotein alpha/beta-subunit N-terminal" evidence="7">
    <location>
        <begin position="21"/>
        <end position="221"/>
    </location>
</feature>
<dbReference type="PANTHER" id="PTHR21294">
    <property type="entry name" value="ELECTRON TRANSFER FLAVOPROTEIN BETA-SUBUNIT"/>
    <property type="match status" value="1"/>
</dbReference>
<dbReference type="EMBL" id="LYPA01000080">
    <property type="protein sequence ID" value="OBR62432.1"/>
    <property type="molecule type" value="Genomic_DNA"/>
</dbReference>
<evidence type="ECO:0000256" key="3">
    <source>
        <dbReference type="ARBA" id="ARBA00016797"/>
    </source>
</evidence>
<gene>
    <name evidence="8" type="ORF">A7K91_02105</name>
</gene>
<dbReference type="SMART" id="SM00893">
    <property type="entry name" value="ETF"/>
    <property type="match status" value="1"/>
</dbReference>
<name>A0A1A5YA23_9BACL</name>
<dbReference type="RefSeq" id="WP_068687292.1">
    <property type="nucleotide sequence ID" value="NZ_LYPA01000080.1"/>
</dbReference>